<proteinExistence type="predicted"/>
<reference evidence="2" key="1">
    <citation type="submission" date="2021-10" db="EMBL/GenBank/DDBJ databases">
        <title>Tropical sea cucumber genome reveals ecological adaptation and Cuvierian tubules defense mechanism.</title>
        <authorList>
            <person name="Chen T."/>
        </authorList>
    </citation>
    <scope>NUCLEOTIDE SEQUENCE</scope>
    <source>
        <strain evidence="2">Nanhai2018</strain>
        <tissue evidence="2">Muscle</tissue>
    </source>
</reference>
<feature type="compositionally biased region" description="Polar residues" evidence="1">
    <location>
        <begin position="14"/>
        <end position="38"/>
    </location>
</feature>
<comment type="caution">
    <text evidence="2">The sequence shown here is derived from an EMBL/GenBank/DDBJ whole genome shotgun (WGS) entry which is preliminary data.</text>
</comment>
<feature type="region of interest" description="Disordered" evidence="1">
    <location>
        <begin position="1"/>
        <end position="41"/>
    </location>
</feature>
<protein>
    <submittedName>
        <fullName evidence="2">Uncharacterized protein</fullName>
    </submittedName>
</protein>
<keyword evidence="3" id="KW-1185">Reference proteome</keyword>
<dbReference type="Proteomes" id="UP001152320">
    <property type="component" value="Chromosome 4"/>
</dbReference>
<evidence type="ECO:0000313" key="2">
    <source>
        <dbReference type="EMBL" id="KAJ8043638.1"/>
    </source>
</evidence>
<organism evidence="2 3">
    <name type="scientific">Holothuria leucospilota</name>
    <name type="common">Black long sea cucumber</name>
    <name type="synonym">Mertensiothuria leucospilota</name>
    <dbReference type="NCBI Taxonomy" id="206669"/>
    <lineage>
        <taxon>Eukaryota</taxon>
        <taxon>Metazoa</taxon>
        <taxon>Echinodermata</taxon>
        <taxon>Eleutherozoa</taxon>
        <taxon>Echinozoa</taxon>
        <taxon>Holothuroidea</taxon>
        <taxon>Aspidochirotacea</taxon>
        <taxon>Aspidochirotida</taxon>
        <taxon>Holothuriidae</taxon>
        <taxon>Holothuria</taxon>
    </lineage>
</organism>
<gene>
    <name evidence="2" type="ORF">HOLleu_10824</name>
</gene>
<accession>A0A9Q1CDR1</accession>
<evidence type="ECO:0000313" key="3">
    <source>
        <dbReference type="Proteomes" id="UP001152320"/>
    </source>
</evidence>
<dbReference type="EMBL" id="JAIZAY010000004">
    <property type="protein sequence ID" value="KAJ8043638.1"/>
    <property type="molecule type" value="Genomic_DNA"/>
</dbReference>
<dbReference type="AlphaFoldDB" id="A0A9Q1CDR1"/>
<evidence type="ECO:0000256" key="1">
    <source>
        <dbReference type="SAM" id="MobiDB-lite"/>
    </source>
</evidence>
<feature type="region of interest" description="Disordered" evidence="1">
    <location>
        <begin position="79"/>
        <end position="104"/>
    </location>
</feature>
<sequence length="104" mass="11120">MSSSSVGMTPATPCKSSTQKLPKTPVQNASSHLQSSPLVESFNKENKKDDCIIGDEILRRVGSSKSWGALVCNLMTAPVQEGGNGQGMSDRQKSSQDWQVCFAS</sequence>
<name>A0A9Q1CDR1_HOLLE</name>